<keyword evidence="1" id="KW-1133">Transmembrane helix</keyword>
<reference evidence="2 3" key="1">
    <citation type="submission" date="2014-03" db="EMBL/GenBank/DDBJ databases">
        <title>Complete genome sequence of the Radio-Resistant Rubrobacter radiotolerans RSPS-4.</title>
        <authorList>
            <person name="Egas C.C."/>
            <person name="Barroso C.C."/>
            <person name="Froufe H.J.C."/>
            <person name="Pacheco J.J."/>
            <person name="Albuquerque L.L."/>
            <person name="da Costa M.M.S."/>
        </authorList>
    </citation>
    <scope>NUCLEOTIDE SEQUENCE [LARGE SCALE GENOMIC DNA]</scope>
    <source>
        <strain evidence="2 3">RSPS-4</strain>
    </source>
</reference>
<dbReference type="HOGENOM" id="CLU_1804774_0_0_11"/>
<name>A0A023X5Y1_RUBRA</name>
<dbReference type="Proteomes" id="UP000025229">
    <property type="component" value="Chromosome"/>
</dbReference>
<keyword evidence="1" id="KW-0472">Membrane</keyword>
<organism evidence="2 3">
    <name type="scientific">Rubrobacter radiotolerans</name>
    <name type="common">Arthrobacter radiotolerans</name>
    <dbReference type="NCBI Taxonomy" id="42256"/>
    <lineage>
        <taxon>Bacteria</taxon>
        <taxon>Bacillati</taxon>
        <taxon>Actinomycetota</taxon>
        <taxon>Rubrobacteria</taxon>
        <taxon>Rubrobacterales</taxon>
        <taxon>Rubrobacteraceae</taxon>
        <taxon>Rubrobacter</taxon>
    </lineage>
</organism>
<proteinExistence type="predicted"/>
<dbReference type="AlphaFoldDB" id="A0A023X5Y1"/>
<evidence type="ECO:0008006" key="4">
    <source>
        <dbReference type="Google" id="ProtNLM"/>
    </source>
</evidence>
<dbReference type="InterPro" id="IPR014509">
    <property type="entry name" value="YjdF-like"/>
</dbReference>
<keyword evidence="3" id="KW-1185">Reference proteome</keyword>
<keyword evidence="1" id="KW-0812">Transmembrane</keyword>
<dbReference type="KEGG" id="rrd:RradSPS_2127"/>
<dbReference type="EMBL" id="CP007514">
    <property type="protein sequence ID" value="AHY47410.1"/>
    <property type="molecule type" value="Genomic_DNA"/>
</dbReference>
<feature type="transmembrane region" description="Helical" evidence="1">
    <location>
        <begin position="121"/>
        <end position="141"/>
    </location>
</feature>
<feature type="transmembrane region" description="Helical" evidence="1">
    <location>
        <begin position="50"/>
        <end position="71"/>
    </location>
</feature>
<evidence type="ECO:0000256" key="1">
    <source>
        <dbReference type="SAM" id="Phobius"/>
    </source>
</evidence>
<dbReference type="Pfam" id="PF09997">
    <property type="entry name" value="DUF2238"/>
    <property type="match status" value="1"/>
</dbReference>
<evidence type="ECO:0000313" key="3">
    <source>
        <dbReference type="Proteomes" id="UP000025229"/>
    </source>
</evidence>
<gene>
    <name evidence="2" type="ORF">RradSPS_2127</name>
</gene>
<feature type="transmembrane region" description="Helical" evidence="1">
    <location>
        <begin position="83"/>
        <end position="101"/>
    </location>
</feature>
<evidence type="ECO:0000313" key="2">
    <source>
        <dbReference type="EMBL" id="AHY47410.1"/>
    </source>
</evidence>
<feature type="transmembrane region" description="Helical" evidence="1">
    <location>
        <begin position="20"/>
        <end position="38"/>
    </location>
</feature>
<protein>
    <recommendedName>
        <fullName evidence="4">VanZ like family</fullName>
    </recommendedName>
</protein>
<accession>A0A023X5Y1</accession>
<dbReference type="STRING" id="42256.RradSPS_2127"/>
<sequence length="157" mass="16894">MYASGRTGGRREERGMHRGLAAGLLLFCVLLNGFGFAFKLFEPVPLYDEVAHFVTPFVLVALASEALYRLGGHDRFFRTPRQAALTGAVIGLVGAAGWELVEVALSAMGFTISNRAPDTAFDVVLGVAGGALGGFYADRYLDNLFGQPRHRTGSRVK</sequence>